<keyword evidence="2" id="KW-1185">Reference proteome</keyword>
<evidence type="ECO:0000313" key="2">
    <source>
        <dbReference type="Proteomes" id="UP000320176"/>
    </source>
</evidence>
<name>A0A5C6AYZ8_9BACT</name>
<dbReference type="RefSeq" id="WP_146519785.1">
    <property type="nucleotide sequence ID" value="NZ_CP151726.1"/>
</dbReference>
<protein>
    <submittedName>
        <fullName evidence="1">Phosphate-selective porin O and P</fullName>
    </submittedName>
</protein>
<comment type="caution">
    <text evidence="1">The sequence shown here is derived from an EMBL/GenBank/DDBJ whole genome shotgun (WGS) entry which is preliminary data.</text>
</comment>
<evidence type="ECO:0000313" key="1">
    <source>
        <dbReference type="EMBL" id="TWU04352.1"/>
    </source>
</evidence>
<gene>
    <name evidence="1" type="ORF">Pla52n_23920</name>
</gene>
<reference evidence="1 2" key="1">
    <citation type="submission" date="2019-02" db="EMBL/GenBank/DDBJ databases">
        <title>Deep-cultivation of Planctomycetes and their phenomic and genomic characterization uncovers novel biology.</title>
        <authorList>
            <person name="Wiegand S."/>
            <person name="Jogler M."/>
            <person name="Boedeker C."/>
            <person name="Pinto D."/>
            <person name="Vollmers J."/>
            <person name="Rivas-Marin E."/>
            <person name="Kohn T."/>
            <person name="Peeters S.H."/>
            <person name="Heuer A."/>
            <person name="Rast P."/>
            <person name="Oberbeckmann S."/>
            <person name="Bunk B."/>
            <person name="Jeske O."/>
            <person name="Meyerdierks A."/>
            <person name="Storesund J.E."/>
            <person name="Kallscheuer N."/>
            <person name="Luecker S."/>
            <person name="Lage O.M."/>
            <person name="Pohl T."/>
            <person name="Merkel B.J."/>
            <person name="Hornburger P."/>
            <person name="Mueller R.-W."/>
            <person name="Bruemmer F."/>
            <person name="Labrenz M."/>
            <person name="Spormann A.M."/>
            <person name="Op Den Camp H."/>
            <person name="Overmann J."/>
            <person name="Amann R."/>
            <person name="Jetten M.S.M."/>
            <person name="Mascher T."/>
            <person name="Medema M.H."/>
            <person name="Devos D.P."/>
            <person name="Kaster A.-K."/>
            <person name="Ovreas L."/>
            <person name="Rohde M."/>
            <person name="Galperin M.Y."/>
            <person name="Jogler C."/>
        </authorList>
    </citation>
    <scope>NUCLEOTIDE SEQUENCE [LARGE SCALE GENOMIC DNA]</scope>
    <source>
        <strain evidence="1 2">Pla52n</strain>
    </source>
</reference>
<organism evidence="1 2">
    <name type="scientific">Stieleria varia</name>
    <dbReference type="NCBI Taxonomy" id="2528005"/>
    <lineage>
        <taxon>Bacteria</taxon>
        <taxon>Pseudomonadati</taxon>
        <taxon>Planctomycetota</taxon>
        <taxon>Planctomycetia</taxon>
        <taxon>Pirellulales</taxon>
        <taxon>Pirellulaceae</taxon>
        <taxon>Stieleria</taxon>
    </lineage>
</organism>
<sequence length="482" mass="52574">MRADLPHARFLLVAIGFAALVASSPLVAEVPMGSQSEIPLGISDDLHTDIAVEAWGEAFACEPTFIAESSSCEHTGGVSSTSSPSTRVGYDNGFVIASSANQDLHAGQFAYRLRINGYGQLRDTVFRSDGTNPSLNQLQLKRARIIFSGHAFSPDLTYQLQLDGRSNSGDALRILDYYFTYDVGHHQWDCSPGTFGFRAGLYKMPFSFARSLSGKQLEFADRSMASIFFDVNRSLAWGLYGTTNDLPIPIQWEVAVFNGLVTGGAETGSSGQLDNNNAFSARLNLDPSGSWASGDIADFEFHETLAMRMGAGAVFTTIDRRGLTEFEAIRVVDQGVPLGILLPVAIDSYNVTSFSADVSAKYRGVSATLEYYWRAIDRFRGGNQPAILDHGLWFQMGAFVIPKKLELLGRWSRVQGNSGTLGQQDASAAEVSGGFAWYFRDQHLKLTCDATHLDGAPIQSSTLDIAAGDIGWLYRTQFQFSF</sequence>
<dbReference type="EMBL" id="SJPN01000003">
    <property type="protein sequence ID" value="TWU04352.1"/>
    <property type="molecule type" value="Genomic_DNA"/>
</dbReference>
<dbReference type="AlphaFoldDB" id="A0A5C6AYZ8"/>
<dbReference type="Gene3D" id="2.40.160.10">
    <property type="entry name" value="Porin"/>
    <property type="match status" value="1"/>
</dbReference>
<dbReference type="InterPro" id="IPR010870">
    <property type="entry name" value="Porin_O/P"/>
</dbReference>
<accession>A0A5C6AYZ8</accession>
<dbReference type="InterPro" id="IPR023614">
    <property type="entry name" value="Porin_dom_sf"/>
</dbReference>
<dbReference type="Proteomes" id="UP000320176">
    <property type="component" value="Unassembled WGS sequence"/>
</dbReference>
<dbReference type="OrthoDB" id="9760167at2"/>
<dbReference type="Pfam" id="PF07396">
    <property type="entry name" value="Porin_O_P"/>
    <property type="match status" value="1"/>
</dbReference>
<proteinExistence type="predicted"/>